<dbReference type="EMBL" id="UWOC01000032">
    <property type="protein sequence ID" value="VCU07436.1"/>
    <property type="molecule type" value="Genomic_DNA"/>
</dbReference>
<name>A0A447CQH7_9BRAD</name>
<keyword evidence="1" id="KW-1133">Transmembrane helix</keyword>
<feature type="transmembrane region" description="Helical" evidence="1">
    <location>
        <begin position="58"/>
        <end position="79"/>
    </location>
</feature>
<sequence length="147" mass="14696">MSDHSPLPLPRVLVLCVAIVGGVMMAVVAQLALMRLGLDLGALWRDLMGARSGQMRAAFAWWAIALVSFVAGLAIAAAMRGLAAAGIRSPALYGIAGAALVAGLAVAGRMAAAPSDLGPGASAMLGLASLTVAGLLALLGAYFATRR</sequence>
<keyword evidence="1" id="KW-0472">Membrane</keyword>
<evidence type="ECO:0000313" key="2">
    <source>
        <dbReference type="EMBL" id="VCU07436.1"/>
    </source>
</evidence>
<accession>A0A447CQH7</accession>
<evidence type="ECO:0000313" key="3">
    <source>
        <dbReference type="Proteomes" id="UP000289200"/>
    </source>
</evidence>
<evidence type="ECO:0000256" key="1">
    <source>
        <dbReference type="SAM" id="Phobius"/>
    </source>
</evidence>
<feature type="transmembrane region" description="Helical" evidence="1">
    <location>
        <begin position="91"/>
        <end position="111"/>
    </location>
</feature>
<keyword evidence="3" id="KW-1185">Reference proteome</keyword>
<keyword evidence="1" id="KW-0812">Transmembrane</keyword>
<organism evidence="2 3">
    <name type="scientific">Rhodoplanes serenus</name>
    <dbReference type="NCBI Taxonomy" id="200615"/>
    <lineage>
        <taxon>Bacteria</taxon>
        <taxon>Pseudomonadati</taxon>
        <taxon>Pseudomonadota</taxon>
        <taxon>Alphaproteobacteria</taxon>
        <taxon>Hyphomicrobiales</taxon>
        <taxon>Nitrobacteraceae</taxon>
        <taxon>Rhodoplanes</taxon>
    </lineage>
</organism>
<reference evidence="3" key="1">
    <citation type="submission" date="2018-10" db="EMBL/GenBank/DDBJ databases">
        <authorList>
            <person name="Peiro R."/>
            <person name="Begona"/>
            <person name="Cbmso G."/>
            <person name="Lopez M."/>
            <person name="Gonzalez S."/>
            <person name="Sacristan E."/>
            <person name="Castillo E."/>
        </authorList>
    </citation>
    <scope>NUCLEOTIDE SEQUENCE [LARGE SCALE GENOMIC DNA]</scope>
</reference>
<protein>
    <submittedName>
        <fullName evidence="2">Uncharacterized protein</fullName>
    </submittedName>
</protein>
<feature type="transmembrane region" description="Helical" evidence="1">
    <location>
        <begin position="123"/>
        <end position="144"/>
    </location>
</feature>
<comment type="caution">
    <text evidence="2">The sequence shown here is derived from an EMBL/GenBank/DDBJ whole genome shotgun (WGS) entry which is preliminary data.</text>
</comment>
<dbReference type="Proteomes" id="UP000289200">
    <property type="component" value="Unassembled WGS sequence"/>
</dbReference>
<proteinExistence type="predicted"/>
<dbReference type="RefSeq" id="WP_129607648.1">
    <property type="nucleotide sequence ID" value="NZ_UWOC01000032.1"/>
</dbReference>
<dbReference type="AlphaFoldDB" id="A0A447CQH7"/>
<gene>
    <name evidence="2" type="ORF">RHODGE_RHODGE_00532</name>
</gene>
<feature type="transmembrane region" description="Helical" evidence="1">
    <location>
        <begin position="12"/>
        <end position="38"/>
    </location>
</feature>